<dbReference type="InterPro" id="IPR056843">
    <property type="entry name" value="THADA-like_TPR"/>
</dbReference>
<dbReference type="InterPro" id="IPR019442">
    <property type="entry name" value="THADA/TRM732_DUF2428"/>
</dbReference>
<dbReference type="VEuPathDB" id="FungiDB:PADG_07239"/>
<name>A0A1D2J7G3_PARBR</name>
<dbReference type="EMBL" id="LZYO01000349">
    <property type="protein sequence ID" value="ODH15377.1"/>
    <property type="molecule type" value="Genomic_DNA"/>
</dbReference>
<dbReference type="SUPFAM" id="SSF48371">
    <property type="entry name" value="ARM repeat"/>
    <property type="match status" value="2"/>
</dbReference>
<evidence type="ECO:0000259" key="5">
    <source>
        <dbReference type="Pfam" id="PF10350"/>
    </source>
</evidence>
<dbReference type="PANTHER" id="PTHR14387">
    <property type="entry name" value="THADA/DEATH RECEPTOR INTERACTING PROTEIN"/>
    <property type="match status" value="1"/>
</dbReference>
<dbReference type="Pfam" id="PF25150">
    <property type="entry name" value="TPR_Trm732"/>
    <property type="match status" value="1"/>
</dbReference>
<evidence type="ECO:0000256" key="2">
    <source>
        <dbReference type="ARBA" id="ARBA00022694"/>
    </source>
</evidence>
<feature type="transmembrane region" description="Helical" evidence="4">
    <location>
        <begin position="1736"/>
        <end position="1764"/>
    </location>
</feature>
<accession>A0A1D2J7G3</accession>
<comment type="similarity">
    <text evidence="1">Belongs to the THADA family.</text>
</comment>
<evidence type="ECO:0000313" key="8">
    <source>
        <dbReference type="EMBL" id="ODH15377.1"/>
    </source>
</evidence>
<dbReference type="PANTHER" id="PTHR14387:SF0">
    <property type="entry name" value="DUF2428 DOMAIN-CONTAINING PROTEIN"/>
    <property type="match status" value="1"/>
</dbReference>
<evidence type="ECO:0000256" key="3">
    <source>
        <dbReference type="SAM" id="MobiDB-lite"/>
    </source>
</evidence>
<feature type="compositionally biased region" description="Gly residues" evidence="3">
    <location>
        <begin position="1859"/>
        <end position="1871"/>
    </location>
</feature>
<dbReference type="InterPro" id="IPR051954">
    <property type="entry name" value="tRNA_methyltransferase_THADA"/>
</dbReference>
<feature type="domain" description="tRNA (32-2'-O)-methyltransferase regulator THADA-like TPR repeats region" evidence="6">
    <location>
        <begin position="303"/>
        <end position="593"/>
    </location>
</feature>
<dbReference type="Pfam" id="PF26523">
    <property type="entry name" value="Trm732_C"/>
    <property type="match status" value="1"/>
</dbReference>
<reference evidence="8 9" key="1">
    <citation type="submission" date="2016-06" db="EMBL/GenBank/DDBJ databases">
        <authorList>
            <person name="Kjaerup R.B."/>
            <person name="Dalgaard T.S."/>
            <person name="Juul-Madsen H.R."/>
        </authorList>
    </citation>
    <scope>NUCLEOTIDE SEQUENCE [LARGE SCALE GENOMIC DNA]</scope>
    <source>
        <strain evidence="8 9">Pb300</strain>
    </source>
</reference>
<evidence type="ECO:0000259" key="6">
    <source>
        <dbReference type="Pfam" id="PF25150"/>
    </source>
</evidence>
<proteinExistence type="inferred from homology"/>
<dbReference type="Pfam" id="PF25151">
    <property type="entry name" value="TPR_Trm732_C"/>
    <property type="match status" value="1"/>
</dbReference>
<evidence type="ECO:0000313" key="9">
    <source>
        <dbReference type="Proteomes" id="UP000242814"/>
    </source>
</evidence>
<sequence length="1871" mass="208520">MDCQESEPGVTAHEQQHTQLPSALQELIASDLEIIPGNVLNRVTRGPLRDFILQADHPLLMIPPWKCLFRTFSSDNLPSSHMVAICNAVSAFLDATTLSANKLIREFALSGSQPPWIAAFEVLLDRYERKPKPMRQVLTSLIKIILGHRGEDSVIHLIRSRIVQLILPNIVSCEPRSRLKACLVSLEWLIRKEALPVLDFIQKMNTWMLDNPMAWISRLEGHCIKLGVPMSYFIDVEARKSIGENELLLYGTQIFTISLLLNSNNRDLALPAGTLFTLLCHTLDIASRDNSFLYISPRTSCPFWQAPLRYIALQNIDDLDAVSDHFLYPLFKVMPSGFQSFIRTLPFYDLQAGSSEASPDELIVLFAALQIAKELGLVQEDRSEIHVTSCEPYIMDSSRIGDFLIHPEPAIRISALSLLITAPSTRKPFSSVTLQVLAKNFPYMHTDSDPQYRGEVYSLIRKLIIRLCGGLSGSRKTAGSEDGSHAVNDHTTEEDSQRTKHAIAAISHVQFLQWYVDFLELELQPTMSYQRHISALKTLALVLQSGLDKRIDPVYLSRLGQDQTLWNCNIEIFRPSLFRVIGDLLINPYDDVRSSALILLNMFPRTHIQTCPANDEECFLGGKYSHSRRQLVKALQRAENVASRTSRADHADAVARLYHILFDLADFNKFLDTGKTWYEHKQGIVEALLTTLEKHLYSNDGLFQNAIRETSLHGYISALRRYIVSTPRFYACFPSTTSVVVPFWRECHDRLILLCEKIWLGVQTILCIDSPEGQDEDAADELKGPKDLLSCSWRALRESSMLLHAILLNSTYAPESDGTGLVQADFNKIGSLSFTQLAELRHRGAFSAVSQTFTACCQRCGQSKDLGISNLLDMWYKDALKIIDQQASKLTRRSAGLPALITGLASSQPDSPLFRQIMRDVQEIASLDTPTSVSGSELKLPQVHALNCLKDIFTNTKLGPSTESYVMPCLMISAECLRSKIWAIRNCGLMLFKALINRMCRFKAGYSAGLGGSSGSELGSRIVFQKYPGLVELLAQLLQDPIPNEKLDNPNGQFWEISITTERVFPALELIGEKVPSFSGEEEKLLRDLVCEQFRSPVWGIREHSARIYASLLRHDEILPTVCELSTVPHSSVSQNHIHGTVLCIRYSLQRLWVSSSRYWLDDSRTALLSVKKVWRNLIAHARSPFVLAALVDVLNDVLEASIQCGLEGLVVLQISSLLEEHGVFDMLANLLSQAKAENFISKGSFILIRAISISKTTISLAQNSALEGLLGFLNSLSSIDVDTTCLLLTHMHHCFSSHERTKVQRITLYTTMIEDSVPRRVQSAIMRSLADSLESLLETHTYLPDEFSFLRQWARSTDIPENSNCCNIWNRDMVNASLRLKGSLFALQMLSFDDAEIYSVVEMKLNKWNQSLRSAIADETEFTTRHAAVLSMKAFVLGLKISARHRKLHQFLLDTYLVLYGMLNDDDEDIRYIATQAAGVLFSLEPERSTQATELLPLAASLRLTEVIAEDYVGSTALCVEALGRFLALPINISAVENNGITVPPPVSRLLASFQKESTVLFQEEKQNLFIEDVREVEIWSKVLSRLIPRQEDTVIAMLLYSWVAEGLSTLIAATRTAGSDCVLGWISNPDVFTLGVRVLRGAKILLLVPSSGALPLDKALIYRRLEDLLDQGRKHAYLAIFNPLKTSVIDLSPALDIAQRLFDTSYGILLLHPHAYHAKTAYYCNLGAPILNHAIVLILILIPVFAFIIWRVGLHLSSVFYFNMEMHKVMRDTRQVEEAVVAQESQVATTPSTNNPSPPNPAPPSAVNVIPGNNGRPANGQVANGNPANEQTGNGNGNGKPQTNPQPGNGLPASGHTSGGPATGNGYSG</sequence>
<gene>
    <name evidence="8" type="ORF">ACO22_06451</name>
</gene>
<dbReference type="VEuPathDB" id="FungiDB:PABG_05058"/>
<feature type="domain" description="tRNA (32-2'-O)-methyltransferase regulator THADA-like C-terminal TPR repeats region" evidence="7">
    <location>
        <begin position="985"/>
        <end position="1147"/>
    </location>
</feature>
<dbReference type="GO" id="GO:0030488">
    <property type="term" value="P:tRNA methylation"/>
    <property type="evidence" value="ECO:0007669"/>
    <property type="project" value="TreeGrafter"/>
</dbReference>
<dbReference type="GO" id="GO:0005829">
    <property type="term" value="C:cytosol"/>
    <property type="evidence" value="ECO:0007669"/>
    <property type="project" value="TreeGrafter"/>
</dbReference>
<organism evidence="8 9">
    <name type="scientific">Paracoccidioides brasiliensis</name>
    <dbReference type="NCBI Taxonomy" id="121759"/>
    <lineage>
        <taxon>Eukaryota</taxon>
        <taxon>Fungi</taxon>
        <taxon>Dikarya</taxon>
        <taxon>Ascomycota</taxon>
        <taxon>Pezizomycotina</taxon>
        <taxon>Eurotiomycetes</taxon>
        <taxon>Eurotiomycetidae</taxon>
        <taxon>Onygenales</taxon>
        <taxon>Ajellomycetaceae</taxon>
        <taxon>Paracoccidioides</taxon>
    </lineage>
</organism>
<protein>
    <submittedName>
        <fullName evidence="8">Uncharacterized protein</fullName>
    </submittedName>
</protein>
<feature type="compositionally biased region" description="Low complexity" evidence="3">
    <location>
        <begin position="1782"/>
        <end position="1797"/>
    </location>
</feature>
<keyword evidence="4" id="KW-1133">Transmembrane helix</keyword>
<dbReference type="Pfam" id="PF10350">
    <property type="entry name" value="DUF2428"/>
    <property type="match status" value="1"/>
</dbReference>
<feature type="compositionally biased region" description="Polar residues" evidence="3">
    <location>
        <begin position="1823"/>
        <end position="1849"/>
    </location>
</feature>
<comment type="caution">
    <text evidence="8">The sequence shown here is derived from an EMBL/GenBank/DDBJ whole genome shotgun (WGS) entry which is preliminary data.</text>
</comment>
<feature type="domain" description="DUF2428" evidence="5">
    <location>
        <begin position="747"/>
        <end position="983"/>
    </location>
</feature>
<dbReference type="InterPro" id="IPR016024">
    <property type="entry name" value="ARM-type_fold"/>
</dbReference>
<keyword evidence="4" id="KW-0812">Transmembrane</keyword>
<evidence type="ECO:0000259" key="7">
    <source>
        <dbReference type="Pfam" id="PF25151"/>
    </source>
</evidence>
<keyword evidence="4" id="KW-0472">Membrane</keyword>
<dbReference type="Proteomes" id="UP000242814">
    <property type="component" value="Unassembled WGS sequence"/>
</dbReference>
<dbReference type="InterPro" id="IPR056842">
    <property type="entry name" value="THADA-like_TPR_C"/>
</dbReference>
<keyword evidence="2" id="KW-0819">tRNA processing</keyword>
<feature type="region of interest" description="Disordered" evidence="3">
    <location>
        <begin position="1782"/>
        <end position="1871"/>
    </location>
</feature>
<evidence type="ECO:0000256" key="4">
    <source>
        <dbReference type="SAM" id="Phobius"/>
    </source>
</evidence>
<evidence type="ECO:0000256" key="1">
    <source>
        <dbReference type="ARBA" id="ARBA00010409"/>
    </source>
</evidence>